<keyword evidence="2" id="KW-1185">Reference proteome</keyword>
<gene>
    <name evidence="1" type="ORF">F8566_33025</name>
</gene>
<dbReference type="OrthoDB" id="3540573at2"/>
<dbReference type="EMBL" id="WBMT01000017">
    <property type="protein sequence ID" value="KAB2344134.1"/>
    <property type="molecule type" value="Genomic_DNA"/>
</dbReference>
<name>A0A6H9YIU5_9ACTN</name>
<accession>A0A6H9YIU5</accession>
<dbReference type="RefSeq" id="WP_151565762.1">
    <property type="nucleotide sequence ID" value="NZ_WBMT01000017.1"/>
</dbReference>
<reference evidence="1 2" key="1">
    <citation type="submission" date="2019-09" db="EMBL/GenBank/DDBJ databases">
        <title>Actinomadura physcomitrii sp. nov., a novel actinomycete isolated from moss [Physcomitrium sphaericum (Ludw) Fuernr].</title>
        <authorList>
            <person name="Zhuang X."/>
            <person name="Liu C."/>
        </authorList>
    </citation>
    <scope>NUCLEOTIDE SEQUENCE [LARGE SCALE GENOMIC DNA]</scope>
    <source>
        <strain evidence="1 2">HMC1</strain>
    </source>
</reference>
<protein>
    <submittedName>
        <fullName evidence="1">Uncharacterized protein</fullName>
    </submittedName>
</protein>
<proteinExistence type="predicted"/>
<comment type="caution">
    <text evidence="1">The sequence shown here is derived from an EMBL/GenBank/DDBJ whole genome shotgun (WGS) entry which is preliminary data.</text>
</comment>
<evidence type="ECO:0000313" key="1">
    <source>
        <dbReference type="EMBL" id="KAB2344134.1"/>
    </source>
</evidence>
<sequence length="114" mass="11979">MPEVMDVGVAWGPYEGRAVSVFGSSVSGAAADSVHLLRADGDGDSLADTVQDLSFLDRCTCSATCTNLLTAPVGSPCLYLVELGHGDEVAIWLSLPARLGFPFCGELSVWCARR</sequence>
<evidence type="ECO:0000313" key="2">
    <source>
        <dbReference type="Proteomes" id="UP000468735"/>
    </source>
</evidence>
<dbReference type="AlphaFoldDB" id="A0A6H9YIU5"/>
<dbReference type="Proteomes" id="UP000468735">
    <property type="component" value="Unassembled WGS sequence"/>
</dbReference>
<organism evidence="1 2">
    <name type="scientific">Actinomadura rudentiformis</name>
    <dbReference type="NCBI Taxonomy" id="359158"/>
    <lineage>
        <taxon>Bacteria</taxon>
        <taxon>Bacillati</taxon>
        <taxon>Actinomycetota</taxon>
        <taxon>Actinomycetes</taxon>
        <taxon>Streptosporangiales</taxon>
        <taxon>Thermomonosporaceae</taxon>
        <taxon>Actinomadura</taxon>
    </lineage>
</organism>